<accession>A0ABR7QDE0</accession>
<evidence type="ECO:0000256" key="7">
    <source>
        <dbReference type="ARBA" id="ARBA00023237"/>
    </source>
</evidence>
<dbReference type="EMBL" id="JACGWS010000011">
    <property type="protein sequence ID" value="MBC8756411.1"/>
    <property type="molecule type" value="Genomic_DNA"/>
</dbReference>
<dbReference type="Gene3D" id="2.60.40.1120">
    <property type="entry name" value="Carboxypeptidase-like, regulatory domain"/>
    <property type="match status" value="1"/>
</dbReference>
<dbReference type="PROSITE" id="PS52016">
    <property type="entry name" value="TONB_DEPENDENT_REC_3"/>
    <property type="match status" value="1"/>
</dbReference>
<dbReference type="Proteomes" id="UP000619238">
    <property type="component" value="Unassembled WGS sequence"/>
</dbReference>
<dbReference type="InterPro" id="IPR023997">
    <property type="entry name" value="TonB-dep_OMP_SusC/RagA_CS"/>
</dbReference>
<dbReference type="InterPro" id="IPR037066">
    <property type="entry name" value="Plug_dom_sf"/>
</dbReference>
<dbReference type="Gene3D" id="2.40.170.20">
    <property type="entry name" value="TonB-dependent receptor, beta-barrel domain"/>
    <property type="match status" value="1"/>
</dbReference>
<evidence type="ECO:0000256" key="5">
    <source>
        <dbReference type="ARBA" id="ARBA00022729"/>
    </source>
</evidence>
<comment type="caution">
    <text evidence="10">The sequence shown here is derived from an EMBL/GenBank/DDBJ whole genome shotgun (WGS) entry which is preliminary data.</text>
</comment>
<name>A0ABR7QDE0_9FLAO</name>
<keyword evidence="6 8" id="KW-0472">Membrane</keyword>
<evidence type="ECO:0000256" key="1">
    <source>
        <dbReference type="ARBA" id="ARBA00004571"/>
    </source>
</evidence>
<sequence length="1053" mass="115495">MNRYLIILAFMFSAIWSYGQDFEIKGNVTEEGTNMPLPGVTVLLKNTTTGTATDFDGNFILKGVPSGSTLVFSSIGYATQEVVIRSNKALSIIMVEDAESLESVVVIGYGSQRKELVSGAYSTVSADKIIERNPVRVEEALQGAASGVQVNATSGSPGAALNIRIRGITSNGNNNPLIIVDGVNVGNDLSIIDPNDIEQIDVIKDASSAIYGVQASNGVILITTKSGKRDSATKFSYNAYYTIQETSNKLDLMNATEYGVYVNETEIADGNALPFPDISGLGVGTDWQDELFGTAALFSHSLSATGGSENISYGFSGSYLGQDGIIASDKSNFTRWTLKNNLSVDLSERLKLNTLLLYTNRKTRGIPEGGRGSILYYGANASPLTPIFDGTDGTGPSRGFSYIGTEQGIEIINPFAVINNTFNEAKTNRFTGKIELVYDIIEDMQITSRFNFNYADVISRSYNPLQYYGPNKVQNNVLVQNNQFNLDTNDDGDRDVYSTVSENTQNFFDYTWETFLNYQKSFGDHNFKGLLGASLQSFQYDGIFATGFLVNGPDTWSNAYLSNTQSFIIDEDDTPNGDPQDIQQTLNATTGIGEDRNYSVFGRIQYDYQGKYLLSAMLRRDASTRFGPDNRVGYFPSVSGGWVVTEEEFFKVKGIDRLKLRGSWGITGNDRIGSYRWLGFLQGANAEATYPFNDNLSFGNAIGALSNSKLQWETTRQTNIGFDISLLDRKLDITVDYYKKRTEDLLLIPEVSGLLGTSAGGSSAPVVNAGVVENKGLDLSINFSHDFSDDFSIQVGYNLTSIDNKAIEVNNAAGFLPGGLFDLNQTTSRFQSGLPIGAFWGLQTDGIFQNQAEIDAHAAQPDAQPGDIRYVDFDGDGVIEFGSQDDQTMIGNPIPDLTMGLSLNLNYKQFDFATSLYASIGNDIARSYERFLTYSNKPSLYLDRWTGEGTSNSVPRASTNAANNRLFSDFYVEDGSYLRIQNIQVGYSLPKDVLEKIHLDRFRLYFGVNNLYTFTKYQGYNPDVSNSSPLGAGVDLGQYPLARTFTTGINVSF</sequence>
<evidence type="ECO:0000313" key="11">
    <source>
        <dbReference type="Proteomes" id="UP000619238"/>
    </source>
</evidence>
<evidence type="ECO:0000313" key="10">
    <source>
        <dbReference type="EMBL" id="MBC8756411.1"/>
    </source>
</evidence>
<dbReference type="NCBIfam" id="TIGR04056">
    <property type="entry name" value="OMP_RagA_SusC"/>
    <property type="match status" value="1"/>
</dbReference>
<keyword evidence="3 8" id="KW-1134">Transmembrane beta strand</keyword>
<dbReference type="InterPro" id="IPR036942">
    <property type="entry name" value="Beta-barrel_TonB_sf"/>
</dbReference>
<feature type="domain" description="TonB-dependent receptor plug" evidence="9">
    <location>
        <begin position="117"/>
        <end position="219"/>
    </location>
</feature>
<dbReference type="InterPro" id="IPR039426">
    <property type="entry name" value="TonB-dep_rcpt-like"/>
</dbReference>
<dbReference type="Pfam" id="PF07715">
    <property type="entry name" value="Plug"/>
    <property type="match status" value="1"/>
</dbReference>
<dbReference type="PANTHER" id="PTHR30069:SF29">
    <property type="entry name" value="HEMOGLOBIN AND HEMOGLOBIN-HAPTOGLOBIN-BINDING PROTEIN 1-RELATED"/>
    <property type="match status" value="1"/>
</dbReference>
<proteinExistence type="inferred from homology"/>
<keyword evidence="5" id="KW-0732">Signal</keyword>
<evidence type="ECO:0000256" key="8">
    <source>
        <dbReference type="PROSITE-ProRule" id="PRU01360"/>
    </source>
</evidence>
<dbReference type="InterPro" id="IPR012910">
    <property type="entry name" value="Plug_dom"/>
</dbReference>
<keyword evidence="10" id="KW-0675">Receptor</keyword>
<keyword evidence="4 8" id="KW-0812">Transmembrane</keyword>
<dbReference type="Pfam" id="PF13715">
    <property type="entry name" value="CarbopepD_reg_2"/>
    <property type="match status" value="1"/>
</dbReference>
<dbReference type="Gene3D" id="2.170.130.10">
    <property type="entry name" value="TonB-dependent receptor, plug domain"/>
    <property type="match status" value="1"/>
</dbReference>
<dbReference type="InterPro" id="IPR023996">
    <property type="entry name" value="TonB-dep_OMP_SusC/RagA"/>
</dbReference>
<organism evidence="10 11">
    <name type="scientific">Kordia aestuariivivens</name>
    <dbReference type="NCBI Taxonomy" id="2759037"/>
    <lineage>
        <taxon>Bacteria</taxon>
        <taxon>Pseudomonadati</taxon>
        <taxon>Bacteroidota</taxon>
        <taxon>Flavobacteriia</taxon>
        <taxon>Flavobacteriales</taxon>
        <taxon>Flavobacteriaceae</taxon>
        <taxon>Kordia</taxon>
    </lineage>
</organism>
<dbReference type="PANTHER" id="PTHR30069">
    <property type="entry name" value="TONB-DEPENDENT OUTER MEMBRANE RECEPTOR"/>
    <property type="match status" value="1"/>
</dbReference>
<evidence type="ECO:0000256" key="4">
    <source>
        <dbReference type="ARBA" id="ARBA00022692"/>
    </source>
</evidence>
<evidence type="ECO:0000256" key="3">
    <source>
        <dbReference type="ARBA" id="ARBA00022452"/>
    </source>
</evidence>
<keyword evidence="11" id="KW-1185">Reference proteome</keyword>
<gene>
    <name evidence="10" type="ORF">H2O64_17175</name>
</gene>
<evidence type="ECO:0000256" key="2">
    <source>
        <dbReference type="ARBA" id="ARBA00022448"/>
    </source>
</evidence>
<evidence type="ECO:0000259" key="9">
    <source>
        <dbReference type="Pfam" id="PF07715"/>
    </source>
</evidence>
<comment type="similarity">
    <text evidence="8">Belongs to the TonB-dependent receptor family.</text>
</comment>
<keyword evidence="7 8" id="KW-0998">Cell outer membrane</keyword>
<evidence type="ECO:0000256" key="6">
    <source>
        <dbReference type="ARBA" id="ARBA00023136"/>
    </source>
</evidence>
<dbReference type="SUPFAM" id="SSF49464">
    <property type="entry name" value="Carboxypeptidase regulatory domain-like"/>
    <property type="match status" value="1"/>
</dbReference>
<dbReference type="InterPro" id="IPR008969">
    <property type="entry name" value="CarboxyPept-like_regulatory"/>
</dbReference>
<protein>
    <submittedName>
        <fullName evidence="10">TonB-dependent receptor</fullName>
    </submittedName>
</protein>
<dbReference type="RefSeq" id="WP_187563448.1">
    <property type="nucleotide sequence ID" value="NZ_JACGWS010000011.1"/>
</dbReference>
<dbReference type="NCBIfam" id="TIGR04057">
    <property type="entry name" value="SusC_RagA_signa"/>
    <property type="match status" value="1"/>
</dbReference>
<keyword evidence="2 8" id="KW-0813">Transport</keyword>
<comment type="subcellular location">
    <subcellularLocation>
        <location evidence="1 8">Cell outer membrane</location>
        <topology evidence="1 8">Multi-pass membrane protein</topology>
    </subcellularLocation>
</comment>
<dbReference type="SUPFAM" id="SSF56935">
    <property type="entry name" value="Porins"/>
    <property type="match status" value="1"/>
</dbReference>
<reference evidence="10 11" key="1">
    <citation type="submission" date="2020-07" db="EMBL/GenBank/DDBJ databases">
        <title>Description of Kordia aestuariivivens sp. nov., isolated from a tidal flat.</title>
        <authorList>
            <person name="Park S."/>
            <person name="Yoon J.-H."/>
        </authorList>
    </citation>
    <scope>NUCLEOTIDE SEQUENCE [LARGE SCALE GENOMIC DNA]</scope>
    <source>
        <strain evidence="10 11">YSTF-M3</strain>
    </source>
</reference>